<keyword evidence="1" id="KW-0732">Signal</keyword>
<sequence length="70" mass="8112">MYWIAILLDQLLSYLVTYAEQPEATCVVLFCFCFFFRCQSKSYVTIIIGQRYVGKLHAFVVLAITHPATR</sequence>
<evidence type="ECO:0000313" key="2">
    <source>
        <dbReference type="EMBL" id="PYI30455.1"/>
    </source>
</evidence>
<reference evidence="2 3" key="1">
    <citation type="submission" date="2018-02" db="EMBL/GenBank/DDBJ databases">
        <title>The genomes of Aspergillus section Nigri reveals drivers in fungal speciation.</title>
        <authorList>
            <consortium name="DOE Joint Genome Institute"/>
            <person name="Vesth T.C."/>
            <person name="Nybo J."/>
            <person name="Theobald S."/>
            <person name="Brandl J."/>
            <person name="Frisvad J.C."/>
            <person name="Nielsen K.F."/>
            <person name="Lyhne E.K."/>
            <person name="Kogle M.E."/>
            <person name="Kuo A."/>
            <person name="Riley R."/>
            <person name="Clum A."/>
            <person name="Nolan M."/>
            <person name="Lipzen A."/>
            <person name="Salamov A."/>
            <person name="Henrissat B."/>
            <person name="Wiebenga A."/>
            <person name="De vries R.P."/>
            <person name="Grigoriev I.V."/>
            <person name="Mortensen U.H."/>
            <person name="Andersen M.R."/>
            <person name="Baker S.E."/>
        </authorList>
    </citation>
    <scope>NUCLEOTIDE SEQUENCE [LARGE SCALE GENOMIC DNA]</scope>
    <source>
        <strain evidence="2 3">CBS 114.80</strain>
    </source>
</reference>
<evidence type="ECO:0008006" key="4">
    <source>
        <dbReference type="Google" id="ProtNLM"/>
    </source>
</evidence>
<feature type="chain" id="PRO_5015854443" description="Secreted protein" evidence="1">
    <location>
        <begin position="20"/>
        <end position="70"/>
    </location>
</feature>
<accession>A0A2V5I128</accession>
<protein>
    <recommendedName>
        <fullName evidence="4">Secreted protein</fullName>
    </recommendedName>
</protein>
<dbReference type="Proteomes" id="UP000248817">
    <property type="component" value="Unassembled WGS sequence"/>
</dbReference>
<proteinExistence type="predicted"/>
<dbReference type="EMBL" id="KZ825515">
    <property type="protein sequence ID" value="PYI30455.1"/>
    <property type="molecule type" value="Genomic_DNA"/>
</dbReference>
<feature type="signal peptide" evidence="1">
    <location>
        <begin position="1"/>
        <end position="19"/>
    </location>
</feature>
<evidence type="ECO:0000256" key="1">
    <source>
        <dbReference type="SAM" id="SignalP"/>
    </source>
</evidence>
<evidence type="ECO:0000313" key="3">
    <source>
        <dbReference type="Proteomes" id="UP000248817"/>
    </source>
</evidence>
<gene>
    <name evidence="2" type="ORF">BP00DRAFT_203130</name>
</gene>
<name>A0A2V5I128_9EURO</name>
<dbReference type="AlphaFoldDB" id="A0A2V5I128"/>
<organism evidence="2 3">
    <name type="scientific">Aspergillus indologenus CBS 114.80</name>
    <dbReference type="NCBI Taxonomy" id="1450541"/>
    <lineage>
        <taxon>Eukaryota</taxon>
        <taxon>Fungi</taxon>
        <taxon>Dikarya</taxon>
        <taxon>Ascomycota</taxon>
        <taxon>Pezizomycotina</taxon>
        <taxon>Eurotiomycetes</taxon>
        <taxon>Eurotiomycetidae</taxon>
        <taxon>Eurotiales</taxon>
        <taxon>Aspergillaceae</taxon>
        <taxon>Aspergillus</taxon>
        <taxon>Aspergillus subgen. Circumdati</taxon>
    </lineage>
</organism>
<keyword evidence="3" id="KW-1185">Reference proteome</keyword>